<name>A0AAT9V8G0_9CAUD</name>
<dbReference type="EMBL" id="OQ846916">
    <property type="protein sequence ID" value="WJJ55250.1"/>
    <property type="molecule type" value="Genomic_DNA"/>
</dbReference>
<protein>
    <recommendedName>
        <fullName evidence="1">ATP-dependent RecD2 DNA helicase-like helix-hairpin-helix domain-containing protein</fullName>
    </recommendedName>
</protein>
<dbReference type="InterPro" id="IPR027417">
    <property type="entry name" value="P-loop_NTPase"/>
</dbReference>
<gene>
    <name evidence="2" type="ORF">QB910_000006</name>
</gene>
<feature type="domain" description="ATP-dependent RecD2 DNA helicase-like helix-hairpin-helix" evidence="1">
    <location>
        <begin position="155"/>
        <end position="243"/>
    </location>
</feature>
<reference evidence="2" key="1">
    <citation type="submission" date="2023-04" db="EMBL/GenBank/DDBJ databases">
        <title>Characterization and genome study of newly isolated Alicyclobacillus-specific phaga.</title>
        <authorList>
            <person name="Shymialevich D."/>
            <person name="Wojcicki M."/>
            <person name="Srednicka P."/>
            <person name="Swider O."/>
        </authorList>
    </citation>
    <scope>NUCLEOTIDE SEQUENCE</scope>
</reference>
<evidence type="ECO:0000259" key="1">
    <source>
        <dbReference type="Pfam" id="PF14490"/>
    </source>
</evidence>
<dbReference type="InterPro" id="IPR029493">
    <property type="entry name" value="RecD2-like_HHH"/>
</dbReference>
<dbReference type="CDD" id="cd17933">
    <property type="entry name" value="DEXSc_RecD-like"/>
    <property type="match status" value="1"/>
</dbReference>
<dbReference type="Gene3D" id="1.10.10.2220">
    <property type="match status" value="1"/>
</dbReference>
<proteinExistence type="predicted"/>
<organism evidence="2">
    <name type="scientific">Alicyclobacillus phage KKP_3916</name>
    <dbReference type="NCBI Taxonomy" id="3040651"/>
    <lineage>
        <taxon>Viruses</taxon>
        <taxon>Duplodnaviria</taxon>
        <taxon>Heunggongvirae</taxon>
        <taxon>Uroviricota</taxon>
        <taxon>Caudoviricetes</taxon>
    </lineage>
</organism>
<accession>A0AAT9V8G0</accession>
<dbReference type="SUPFAM" id="SSF52540">
    <property type="entry name" value="P-loop containing nucleoside triphosphate hydrolases"/>
    <property type="match status" value="1"/>
</dbReference>
<sequence length="528" mass="60803">MAIERGKMLKLDAMINTNIYRNDDYGVYEVVIKNMDELMKEDDKTIIPPYEYATISGKFDRPMYHGEEYIFYVVPRNHEKYGMQYIVQITKNKFDTPARVSAFIRQFVADNIADQLIKEYGSELIQKIIDNEVDYSKIHGMGEYRFNQMRDKVLENEYMQEIIMELGEYGITPLQMRNIVERFGNNAVSIIKENPYKLCLVHGIGFKRADDIAKNMGYDMNSPNRIREAIKYCLSENENKGNSWVDQKELLYEVADLTKVQKKLINEQLEEGLEGVLILNRRVTLQKTYNMECYIADRCIELVNDKTPLNFNVDEFIKEIEAEGVILTEEQRQFLHNFHDNRINLLVGYAGCGKSFLQKYVLRIADRLNMSKLLIAPTGKASKVLSSYTGYPASTLHRAFKYGRGSEPEGTYHDLYIFDEGSMGDIPMYRVLLQCMKNPKARVLIVGDDFQLPSVGVGNVLSDMIRSGVIPTTKLTKVFRQAEGGLLDIVTKIRLGEKFLPDTFEGKKEVRNRLAYSLYATVVNGSRL</sequence>
<dbReference type="Pfam" id="PF13604">
    <property type="entry name" value="AAA_30"/>
    <property type="match status" value="1"/>
</dbReference>
<evidence type="ECO:0000313" key="2">
    <source>
        <dbReference type="EMBL" id="WJJ55250.1"/>
    </source>
</evidence>
<dbReference type="Gene3D" id="3.40.50.300">
    <property type="entry name" value="P-loop containing nucleotide triphosphate hydrolases"/>
    <property type="match status" value="2"/>
</dbReference>
<dbReference type="Pfam" id="PF14490">
    <property type="entry name" value="HHH_RecD2"/>
    <property type="match status" value="1"/>
</dbReference>